<keyword evidence="16" id="KW-1185">Reference proteome</keyword>
<gene>
    <name evidence="15" type="ORF">SAMN04487892_3333</name>
</gene>
<feature type="transmembrane region" description="Helical" evidence="14">
    <location>
        <begin position="277"/>
        <end position="302"/>
    </location>
</feature>
<evidence type="ECO:0000256" key="13">
    <source>
        <dbReference type="RuleBase" id="RU362091"/>
    </source>
</evidence>
<comment type="subcellular location">
    <subcellularLocation>
        <location evidence="1">Cell membrane</location>
        <topology evidence="1">Multi-pass membrane protein</topology>
    </subcellularLocation>
</comment>
<evidence type="ECO:0000256" key="10">
    <source>
        <dbReference type="ARBA" id="ARBA00023136"/>
    </source>
</evidence>
<proteinExistence type="inferred from homology"/>
<feature type="transmembrane region" description="Helical" evidence="14">
    <location>
        <begin position="378"/>
        <end position="395"/>
    </location>
</feature>
<keyword evidence="8" id="KW-0915">Sodium</keyword>
<dbReference type="Proteomes" id="UP000199592">
    <property type="component" value="Unassembled WGS sequence"/>
</dbReference>
<feature type="transmembrane region" description="Helical" evidence="14">
    <location>
        <begin position="190"/>
        <end position="209"/>
    </location>
</feature>
<feature type="transmembrane region" description="Helical" evidence="14">
    <location>
        <begin position="470"/>
        <end position="490"/>
    </location>
</feature>
<dbReference type="STRING" id="1073328.SAMN05216294_3338"/>
<dbReference type="InterPro" id="IPR050277">
    <property type="entry name" value="Sodium:Solute_Symporter"/>
</dbReference>
<feature type="transmembrane region" description="Helical" evidence="14">
    <location>
        <begin position="241"/>
        <end position="257"/>
    </location>
</feature>
<dbReference type="OrthoDB" id="1400010at2"/>
<evidence type="ECO:0000256" key="6">
    <source>
        <dbReference type="ARBA" id="ARBA00022847"/>
    </source>
</evidence>
<comment type="catalytic activity">
    <reaction evidence="12">
        <text>L-proline(in) + Na(+)(in) = L-proline(out) + Na(+)(out)</text>
        <dbReference type="Rhea" id="RHEA:28967"/>
        <dbReference type="ChEBI" id="CHEBI:29101"/>
        <dbReference type="ChEBI" id="CHEBI:60039"/>
    </reaction>
</comment>
<keyword evidence="9" id="KW-0406">Ion transport</keyword>
<feature type="transmembrane region" description="Helical" evidence="14">
    <location>
        <begin position="127"/>
        <end position="148"/>
    </location>
</feature>
<organism evidence="15 16">
    <name type="scientific">Flagellimonas zhangzhouensis</name>
    <dbReference type="NCBI Taxonomy" id="1073328"/>
    <lineage>
        <taxon>Bacteria</taxon>
        <taxon>Pseudomonadati</taxon>
        <taxon>Bacteroidota</taxon>
        <taxon>Flavobacteriia</taxon>
        <taxon>Flavobacteriales</taxon>
        <taxon>Flavobacteriaceae</taxon>
        <taxon>Flagellimonas</taxon>
    </lineage>
</organism>
<feature type="transmembrane region" description="Helical" evidence="14">
    <location>
        <begin position="322"/>
        <end position="343"/>
    </location>
</feature>
<dbReference type="GO" id="GO:0015293">
    <property type="term" value="F:symporter activity"/>
    <property type="evidence" value="ECO:0007669"/>
    <property type="project" value="UniProtKB-KW"/>
</dbReference>
<evidence type="ECO:0000256" key="9">
    <source>
        <dbReference type="ARBA" id="ARBA00023065"/>
    </source>
</evidence>
<feature type="transmembrane region" description="Helical" evidence="14">
    <location>
        <begin position="436"/>
        <end position="455"/>
    </location>
</feature>
<dbReference type="AlphaFoldDB" id="A0A1H2Z777"/>
<keyword evidence="7 14" id="KW-1133">Transmembrane helix</keyword>
<evidence type="ECO:0000256" key="11">
    <source>
        <dbReference type="ARBA" id="ARBA00023201"/>
    </source>
</evidence>
<name>A0A1H2Z777_9FLAO</name>
<keyword evidence="3" id="KW-0813">Transport</keyword>
<dbReference type="EMBL" id="FNMY01000008">
    <property type="protein sequence ID" value="SDX13250.1"/>
    <property type="molecule type" value="Genomic_DNA"/>
</dbReference>
<protein>
    <submittedName>
        <fullName evidence="15">Sodium/pantothenate symporter</fullName>
    </submittedName>
</protein>
<evidence type="ECO:0000256" key="2">
    <source>
        <dbReference type="ARBA" id="ARBA00006434"/>
    </source>
</evidence>
<evidence type="ECO:0000313" key="15">
    <source>
        <dbReference type="EMBL" id="SDX13250.1"/>
    </source>
</evidence>
<evidence type="ECO:0000256" key="7">
    <source>
        <dbReference type="ARBA" id="ARBA00022989"/>
    </source>
</evidence>
<dbReference type="Gene3D" id="1.20.1730.10">
    <property type="entry name" value="Sodium/glucose cotransporter"/>
    <property type="match status" value="1"/>
</dbReference>
<keyword evidence="4" id="KW-1003">Cell membrane</keyword>
<dbReference type="PANTHER" id="PTHR48086:SF3">
    <property type="entry name" value="SODIUM_PROLINE SYMPORTER"/>
    <property type="match status" value="1"/>
</dbReference>
<evidence type="ECO:0000256" key="1">
    <source>
        <dbReference type="ARBA" id="ARBA00004651"/>
    </source>
</evidence>
<feature type="transmembrane region" description="Helical" evidence="14">
    <location>
        <begin position="71"/>
        <end position="97"/>
    </location>
</feature>
<evidence type="ECO:0000256" key="3">
    <source>
        <dbReference type="ARBA" id="ARBA00022448"/>
    </source>
</evidence>
<accession>A0A1H2Z777</accession>
<keyword evidence="5 14" id="KW-0812">Transmembrane</keyword>
<evidence type="ECO:0000256" key="12">
    <source>
        <dbReference type="ARBA" id="ARBA00033708"/>
    </source>
</evidence>
<dbReference type="GO" id="GO:0006814">
    <property type="term" value="P:sodium ion transport"/>
    <property type="evidence" value="ECO:0007669"/>
    <property type="project" value="UniProtKB-KW"/>
</dbReference>
<evidence type="ECO:0000313" key="16">
    <source>
        <dbReference type="Proteomes" id="UP000199592"/>
    </source>
</evidence>
<dbReference type="PANTHER" id="PTHR48086">
    <property type="entry name" value="SODIUM/PROLINE SYMPORTER-RELATED"/>
    <property type="match status" value="1"/>
</dbReference>
<dbReference type="PROSITE" id="PS50283">
    <property type="entry name" value="NA_SOLUT_SYMP_3"/>
    <property type="match status" value="1"/>
</dbReference>
<evidence type="ECO:0000256" key="5">
    <source>
        <dbReference type="ARBA" id="ARBA00022692"/>
    </source>
</evidence>
<feature type="transmembrane region" description="Helical" evidence="14">
    <location>
        <begin position="6"/>
        <end position="25"/>
    </location>
</feature>
<keyword evidence="10 14" id="KW-0472">Membrane</keyword>
<keyword evidence="6" id="KW-0769">Symport</keyword>
<feature type="transmembrane region" description="Helical" evidence="14">
    <location>
        <begin position="46"/>
        <end position="65"/>
    </location>
</feature>
<evidence type="ECO:0000256" key="4">
    <source>
        <dbReference type="ARBA" id="ARBA00022475"/>
    </source>
</evidence>
<sequence>MTEAYQITTLIVLIGFMSLLFYLVYKSRASSDSLEVYALGNKSFSSISVALSLAASITSAATFIINPGFIALYGLSAFIAFGVVMPFAIYAALIIFIKRFRKYGMDVKSISIADWVGKRYDSRFLKILFGFLSMLLITFIVLICVGMTKVVSKALNANELSILIIIVAVVFTYMMIGGANTMVYTNSVQAILMIVVAVLLLGSGAYLLFKTGDDGFINRLNEIDPSLTQTFNKQSPLFRDFFEVVVCNTIVGIAIVCQPHILTKSLLIKKDSQVNKFLLYTVLVLLLFFSVVFVGIYARISFPDLMYNGAKLNMDGIVSAYVLYRFPVYVGIVVILGLLAAGLSTLEGLIQSIPTTITNDFVMPLTKMAKLKAAPMKINKVLTVIVGVIAILLSYDQLVNPSLSVGIFAQNGVYAFFSAAFVPVFFGIFTKTQNKWIPIAASLVAITTHFSVYYLELTPYMEGMAVKNPAIASALALISSTITGLAIYAIKPMNKKVQEYASA</sequence>
<feature type="transmembrane region" description="Helical" evidence="14">
    <location>
        <begin position="160"/>
        <end position="178"/>
    </location>
</feature>
<evidence type="ECO:0000256" key="14">
    <source>
        <dbReference type="SAM" id="Phobius"/>
    </source>
</evidence>
<evidence type="ECO:0000256" key="8">
    <source>
        <dbReference type="ARBA" id="ARBA00023053"/>
    </source>
</evidence>
<dbReference type="GO" id="GO:0005886">
    <property type="term" value="C:plasma membrane"/>
    <property type="evidence" value="ECO:0007669"/>
    <property type="project" value="UniProtKB-SubCell"/>
</dbReference>
<dbReference type="InterPro" id="IPR038377">
    <property type="entry name" value="Na/Glc_symporter_sf"/>
</dbReference>
<feature type="transmembrane region" description="Helical" evidence="14">
    <location>
        <begin position="407"/>
        <end position="429"/>
    </location>
</feature>
<dbReference type="Pfam" id="PF00474">
    <property type="entry name" value="SSF"/>
    <property type="match status" value="1"/>
</dbReference>
<comment type="similarity">
    <text evidence="2 13">Belongs to the sodium:solute symporter (SSF) (TC 2.A.21) family.</text>
</comment>
<dbReference type="InterPro" id="IPR001734">
    <property type="entry name" value="Na/solute_symporter"/>
</dbReference>
<reference evidence="16" key="1">
    <citation type="submission" date="2016-10" db="EMBL/GenBank/DDBJ databases">
        <authorList>
            <person name="Varghese N."/>
            <person name="Submissions S."/>
        </authorList>
    </citation>
    <scope>NUCLEOTIDE SEQUENCE [LARGE SCALE GENOMIC DNA]</scope>
    <source>
        <strain evidence="16">DSM 25030</strain>
    </source>
</reference>
<dbReference type="RefSeq" id="WP_090299461.1">
    <property type="nucleotide sequence ID" value="NZ_FNKI01000007.1"/>
</dbReference>
<keyword evidence="11" id="KW-0739">Sodium transport</keyword>